<keyword evidence="3 7" id="KW-0032">Aminotransferase</keyword>
<dbReference type="InterPro" id="IPR015422">
    <property type="entry name" value="PyrdxlP-dep_Trfase_small"/>
</dbReference>
<evidence type="ECO:0000256" key="4">
    <source>
        <dbReference type="ARBA" id="ARBA00022679"/>
    </source>
</evidence>
<evidence type="ECO:0000256" key="2">
    <source>
        <dbReference type="ARBA" id="ARBA00007441"/>
    </source>
</evidence>
<dbReference type="InterPro" id="IPR015424">
    <property type="entry name" value="PyrdxlP-dep_Trfase"/>
</dbReference>
<dbReference type="PANTHER" id="PTHR43807:SF20">
    <property type="entry name" value="FI04487P"/>
    <property type="match status" value="1"/>
</dbReference>
<evidence type="ECO:0000259" key="6">
    <source>
        <dbReference type="Pfam" id="PF00155"/>
    </source>
</evidence>
<keyword evidence="8" id="KW-1185">Reference proteome</keyword>
<evidence type="ECO:0000256" key="3">
    <source>
        <dbReference type="ARBA" id="ARBA00022576"/>
    </source>
</evidence>
<sequence>MNFQSKLPNVGTNIFTVMSRFAQRHDAVNLSQGFPDYDCSPELIHHVNEAMKKGYNQYSPMSGVKELREEIAKKYEDLYGEKYDSESEITITSGGSEAIFSAISAVVNRGDEVIIFEPAFDLYRPIIELFGGIVKEVILKAPDFKIDWNEVRNLISDKTKLIITNNPGNPSTVTLKESDFEHLNEILKDSNILLLSDEVYEHIVFDGEKFLSAARFPELKERTFIVASFGKLFHITGWKTGYCIAPEWLTNELRKVHQFNVFCVNTPVQYGLAEFLKNKDEYLNLPEFFQHKRGFLMNGLNSTPFKIIKPEGSYFLLADYSEISDLKDTDFAFHLTEKFKVATIPVSAFYKNYTEQKLVRFCFAKKEETMEKALQNLQKLQHGI</sequence>
<evidence type="ECO:0000313" key="8">
    <source>
        <dbReference type="Proteomes" id="UP000192393"/>
    </source>
</evidence>
<keyword evidence="5" id="KW-0663">Pyridoxal phosphate</keyword>
<proteinExistence type="inferred from homology"/>
<keyword evidence="4 7" id="KW-0808">Transferase</keyword>
<dbReference type="FunFam" id="3.40.640.10:FF:000033">
    <property type="entry name" value="Aspartate aminotransferase"/>
    <property type="match status" value="1"/>
</dbReference>
<dbReference type="NCBIfam" id="NF006569">
    <property type="entry name" value="PRK09082.1"/>
    <property type="match status" value="1"/>
</dbReference>
<dbReference type="GO" id="GO:0030170">
    <property type="term" value="F:pyridoxal phosphate binding"/>
    <property type="evidence" value="ECO:0007669"/>
    <property type="project" value="InterPro"/>
</dbReference>
<organism evidence="7 8">
    <name type="scientific">Moheibacter sediminis</name>
    <dbReference type="NCBI Taxonomy" id="1434700"/>
    <lineage>
        <taxon>Bacteria</taxon>
        <taxon>Pseudomonadati</taxon>
        <taxon>Bacteroidota</taxon>
        <taxon>Flavobacteriia</taxon>
        <taxon>Flavobacteriales</taxon>
        <taxon>Weeksellaceae</taxon>
        <taxon>Moheibacter</taxon>
    </lineage>
</organism>
<name>A0A1W1YAI9_9FLAO</name>
<comment type="similarity">
    <text evidence="2">Belongs to the class-I pyridoxal-phosphate-dependent aminotransferase family.</text>
</comment>
<dbReference type="SUPFAM" id="SSF53383">
    <property type="entry name" value="PLP-dependent transferases"/>
    <property type="match status" value="1"/>
</dbReference>
<evidence type="ECO:0000256" key="5">
    <source>
        <dbReference type="ARBA" id="ARBA00022898"/>
    </source>
</evidence>
<reference evidence="7 8" key="1">
    <citation type="submission" date="2017-04" db="EMBL/GenBank/DDBJ databases">
        <authorList>
            <person name="Afonso C.L."/>
            <person name="Miller P.J."/>
            <person name="Scott M.A."/>
            <person name="Spackman E."/>
            <person name="Goraichik I."/>
            <person name="Dimitrov K.M."/>
            <person name="Suarez D.L."/>
            <person name="Swayne D.E."/>
        </authorList>
    </citation>
    <scope>NUCLEOTIDE SEQUENCE [LARGE SCALE GENOMIC DNA]</scope>
    <source>
        <strain evidence="7 8">CGMCC 1.12708</strain>
    </source>
</reference>
<gene>
    <name evidence="7" type="ORF">SAMN06296427_101187</name>
</gene>
<dbReference type="InterPro" id="IPR004839">
    <property type="entry name" value="Aminotransferase_I/II_large"/>
</dbReference>
<dbReference type="EMBL" id="FWXS01000001">
    <property type="protein sequence ID" value="SMC33159.1"/>
    <property type="molecule type" value="Genomic_DNA"/>
</dbReference>
<feature type="domain" description="Aminotransferase class I/classII large" evidence="6">
    <location>
        <begin position="26"/>
        <end position="376"/>
    </location>
</feature>
<dbReference type="CDD" id="cd00609">
    <property type="entry name" value="AAT_like"/>
    <property type="match status" value="1"/>
</dbReference>
<dbReference type="Pfam" id="PF00155">
    <property type="entry name" value="Aminotran_1_2"/>
    <property type="match status" value="1"/>
</dbReference>
<evidence type="ECO:0000313" key="7">
    <source>
        <dbReference type="EMBL" id="SMC33159.1"/>
    </source>
</evidence>
<dbReference type="Proteomes" id="UP000192393">
    <property type="component" value="Unassembled WGS sequence"/>
</dbReference>
<dbReference type="Gene3D" id="3.90.1150.10">
    <property type="entry name" value="Aspartate Aminotransferase, domain 1"/>
    <property type="match status" value="1"/>
</dbReference>
<dbReference type="Gene3D" id="3.40.640.10">
    <property type="entry name" value="Type I PLP-dependent aspartate aminotransferase-like (Major domain)"/>
    <property type="match status" value="1"/>
</dbReference>
<dbReference type="InterPro" id="IPR051326">
    <property type="entry name" value="Kynurenine-oxoglutarate_AT"/>
</dbReference>
<dbReference type="InterPro" id="IPR015421">
    <property type="entry name" value="PyrdxlP-dep_Trfase_major"/>
</dbReference>
<dbReference type="AlphaFoldDB" id="A0A1W1YAI9"/>
<protein>
    <submittedName>
        <fullName evidence="7">Methionine aminotransferase</fullName>
    </submittedName>
</protein>
<dbReference type="GO" id="GO:0016212">
    <property type="term" value="F:kynurenine-oxoglutarate transaminase activity"/>
    <property type="evidence" value="ECO:0007669"/>
    <property type="project" value="TreeGrafter"/>
</dbReference>
<comment type="cofactor">
    <cofactor evidence="1">
        <name>pyridoxal 5'-phosphate</name>
        <dbReference type="ChEBI" id="CHEBI:597326"/>
    </cofactor>
</comment>
<accession>A0A1W1YAI9</accession>
<dbReference type="OrthoDB" id="9802328at2"/>
<dbReference type="GO" id="GO:0005737">
    <property type="term" value="C:cytoplasm"/>
    <property type="evidence" value="ECO:0007669"/>
    <property type="project" value="TreeGrafter"/>
</dbReference>
<dbReference type="PANTHER" id="PTHR43807">
    <property type="entry name" value="FI04487P"/>
    <property type="match status" value="1"/>
</dbReference>
<evidence type="ECO:0000256" key="1">
    <source>
        <dbReference type="ARBA" id="ARBA00001933"/>
    </source>
</evidence>
<dbReference type="RefSeq" id="WP_084015401.1">
    <property type="nucleotide sequence ID" value="NZ_FWXS01000001.1"/>
</dbReference>
<dbReference type="STRING" id="1434700.SAMN06296427_101187"/>